<organism evidence="2 3">
    <name type="scientific">Phaseolus angularis</name>
    <name type="common">Azuki bean</name>
    <name type="synonym">Vigna angularis</name>
    <dbReference type="NCBI Taxonomy" id="3914"/>
    <lineage>
        <taxon>Eukaryota</taxon>
        <taxon>Viridiplantae</taxon>
        <taxon>Streptophyta</taxon>
        <taxon>Embryophyta</taxon>
        <taxon>Tracheophyta</taxon>
        <taxon>Spermatophyta</taxon>
        <taxon>Magnoliopsida</taxon>
        <taxon>eudicotyledons</taxon>
        <taxon>Gunneridae</taxon>
        <taxon>Pentapetalae</taxon>
        <taxon>rosids</taxon>
        <taxon>fabids</taxon>
        <taxon>Fabales</taxon>
        <taxon>Fabaceae</taxon>
        <taxon>Papilionoideae</taxon>
        <taxon>50 kb inversion clade</taxon>
        <taxon>NPAAA clade</taxon>
        <taxon>indigoferoid/millettioid clade</taxon>
        <taxon>Phaseoleae</taxon>
        <taxon>Vigna</taxon>
    </lineage>
</organism>
<sequence length="178" mass="18893">MVINGTSKEPRLAAVDLPLVAEPGRLSASAVCTGGKSGSCVKKRRRGSGNPCLRATPNQKLTREIILLEVIFGVDDGVVRWGRRHVSSGFSKRRPTSFTMVKTRRGTRGFLHRARRKTKGKTAPTGVDGVVGDGLDQPKEGGAARRLTMILATIGDAGKTGEAFAPAGDGPSGERCRR</sequence>
<dbReference type="Proteomes" id="UP000053144">
    <property type="component" value="Chromosome 6"/>
</dbReference>
<dbReference type="EMBL" id="CM003376">
    <property type="protein sequence ID" value="KOM45675.1"/>
    <property type="molecule type" value="Genomic_DNA"/>
</dbReference>
<gene>
    <name evidence="2" type="ORF">LR48_Vigan06g098100</name>
</gene>
<evidence type="ECO:0000313" key="3">
    <source>
        <dbReference type="Proteomes" id="UP000053144"/>
    </source>
</evidence>
<reference evidence="3" key="1">
    <citation type="journal article" date="2015" name="Proc. Natl. Acad. Sci. U.S.A.">
        <title>Genome sequencing of adzuki bean (Vigna angularis) provides insight into high starch and low fat accumulation and domestication.</title>
        <authorList>
            <person name="Yang K."/>
            <person name="Tian Z."/>
            <person name="Chen C."/>
            <person name="Luo L."/>
            <person name="Zhao B."/>
            <person name="Wang Z."/>
            <person name="Yu L."/>
            <person name="Li Y."/>
            <person name="Sun Y."/>
            <person name="Li W."/>
            <person name="Chen Y."/>
            <person name="Li Y."/>
            <person name="Zhang Y."/>
            <person name="Ai D."/>
            <person name="Zhao J."/>
            <person name="Shang C."/>
            <person name="Ma Y."/>
            <person name="Wu B."/>
            <person name="Wang M."/>
            <person name="Gao L."/>
            <person name="Sun D."/>
            <person name="Zhang P."/>
            <person name="Guo F."/>
            <person name="Wang W."/>
            <person name="Li Y."/>
            <person name="Wang J."/>
            <person name="Varshney R.K."/>
            <person name="Wang J."/>
            <person name="Ling H.Q."/>
            <person name="Wan P."/>
        </authorList>
    </citation>
    <scope>NUCLEOTIDE SEQUENCE</scope>
    <source>
        <strain evidence="3">cv. Jingnong 6</strain>
    </source>
</reference>
<name>A0A0L9US25_PHAAN</name>
<accession>A0A0L9US25</accession>
<protein>
    <submittedName>
        <fullName evidence="2">Uncharacterized protein</fullName>
    </submittedName>
</protein>
<dbReference type="AlphaFoldDB" id="A0A0L9US25"/>
<feature type="region of interest" description="Disordered" evidence="1">
    <location>
        <begin position="159"/>
        <end position="178"/>
    </location>
</feature>
<feature type="region of interest" description="Disordered" evidence="1">
    <location>
        <begin position="111"/>
        <end position="134"/>
    </location>
</feature>
<proteinExistence type="predicted"/>
<evidence type="ECO:0000313" key="2">
    <source>
        <dbReference type="EMBL" id="KOM45675.1"/>
    </source>
</evidence>
<dbReference type="Gramene" id="KOM45675">
    <property type="protein sequence ID" value="KOM45675"/>
    <property type="gene ID" value="LR48_Vigan06g098100"/>
</dbReference>
<feature type="compositionally biased region" description="Basic residues" evidence="1">
    <location>
        <begin position="111"/>
        <end position="120"/>
    </location>
</feature>
<evidence type="ECO:0000256" key="1">
    <source>
        <dbReference type="SAM" id="MobiDB-lite"/>
    </source>
</evidence>